<evidence type="ECO:0000256" key="11">
    <source>
        <dbReference type="ARBA" id="ARBA00047550"/>
    </source>
</evidence>
<keyword evidence="6" id="KW-0686">Riboflavin biosynthesis</keyword>
<evidence type="ECO:0000256" key="6">
    <source>
        <dbReference type="ARBA" id="ARBA00022619"/>
    </source>
</evidence>
<protein>
    <recommendedName>
        <fullName evidence="5">2,5-diamino-6-ribosylamino-4(3H)-pyrimidinone 5'-phosphate reductase</fullName>
        <ecNumber evidence="4">1.1.1.302</ecNumber>
    </recommendedName>
    <alternativeName>
        <fullName evidence="10">2,5-diamino-6-(5-phospho-D-ribosylamino)pyrimidin-4(3H)-one reductase</fullName>
    </alternativeName>
    <alternativeName>
        <fullName evidence="9">2,5-diamino-6-ribitylamino-4(3H)-pyrimidinone 5'-phosphate synthase</fullName>
    </alternativeName>
</protein>
<gene>
    <name evidence="15" type="ORF">BMF94_3073</name>
</gene>
<evidence type="ECO:0000256" key="1">
    <source>
        <dbReference type="ARBA" id="ARBA00003555"/>
    </source>
</evidence>
<comment type="caution">
    <text evidence="15">The sequence shown here is derived from an EMBL/GenBank/DDBJ whole genome shotgun (WGS) entry which is preliminary data.</text>
</comment>
<dbReference type="InterPro" id="IPR050765">
    <property type="entry name" value="Riboflavin_Biosynth_HTPR"/>
</dbReference>
<evidence type="ECO:0000256" key="2">
    <source>
        <dbReference type="ARBA" id="ARBA00005104"/>
    </source>
</evidence>
<evidence type="ECO:0000256" key="4">
    <source>
        <dbReference type="ARBA" id="ARBA00012851"/>
    </source>
</evidence>
<dbReference type="Proteomes" id="UP000237144">
    <property type="component" value="Unassembled WGS sequence"/>
</dbReference>
<dbReference type="GO" id="GO:0008703">
    <property type="term" value="F:5-amino-6-(5-phosphoribosylamino)uracil reductase activity"/>
    <property type="evidence" value="ECO:0007669"/>
    <property type="project" value="InterPro"/>
</dbReference>
<evidence type="ECO:0000256" key="13">
    <source>
        <dbReference type="SAM" id="MobiDB-lite"/>
    </source>
</evidence>
<dbReference type="EMBL" id="PJQD01000033">
    <property type="protein sequence ID" value="POY73902.1"/>
    <property type="molecule type" value="Genomic_DNA"/>
</dbReference>
<dbReference type="PANTHER" id="PTHR38011">
    <property type="entry name" value="DIHYDROFOLATE REDUCTASE FAMILY PROTEIN (AFU_ORTHOLOGUE AFUA_8G06820)"/>
    <property type="match status" value="1"/>
</dbReference>
<feature type="domain" description="Bacterial bifunctional deaminase-reductase C-terminal" evidence="14">
    <location>
        <begin position="49"/>
        <end position="227"/>
    </location>
</feature>
<dbReference type="OrthoDB" id="5432at2759"/>
<evidence type="ECO:0000259" key="14">
    <source>
        <dbReference type="Pfam" id="PF01872"/>
    </source>
</evidence>
<proteinExistence type="inferred from homology"/>
<dbReference type="GO" id="GO:0009231">
    <property type="term" value="P:riboflavin biosynthetic process"/>
    <property type="evidence" value="ECO:0007669"/>
    <property type="project" value="UniProtKB-KW"/>
</dbReference>
<dbReference type="STRING" id="741276.A0A2S5BAU5"/>
<comment type="catalytic activity">
    <reaction evidence="12">
        <text>2,5-diamino-6-(1-D-ribitylamino)pyrimidin-4(3H)-one 5'-phosphate + NADP(+) = 2,5-diamino-6-(1-D-ribosylamino)pyrimidin-4(3H)-one 5'-phosphate + NADPH + H(+)</text>
        <dbReference type="Rhea" id="RHEA:27278"/>
        <dbReference type="ChEBI" id="CHEBI:15378"/>
        <dbReference type="ChEBI" id="CHEBI:57783"/>
        <dbReference type="ChEBI" id="CHEBI:58349"/>
        <dbReference type="ChEBI" id="CHEBI:58890"/>
        <dbReference type="ChEBI" id="CHEBI:59545"/>
        <dbReference type="EC" id="1.1.1.302"/>
    </reaction>
</comment>
<comment type="catalytic activity">
    <reaction evidence="11">
        <text>2,5-diamino-6-(1-D-ribitylamino)pyrimidin-4(3H)-one 5'-phosphate + NAD(+) = 2,5-diamino-6-(1-D-ribosylamino)pyrimidin-4(3H)-one 5'-phosphate + NADH + H(+)</text>
        <dbReference type="Rhea" id="RHEA:27274"/>
        <dbReference type="ChEBI" id="CHEBI:15378"/>
        <dbReference type="ChEBI" id="CHEBI:57540"/>
        <dbReference type="ChEBI" id="CHEBI:57945"/>
        <dbReference type="ChEBI" id="CHEBI:58890"/>
        <dbReference type="ChEBI" id="CHEBI:59545"/>
        <dbReference type="EC" id="1.1.1.302"/>
    </reaction>
</comment>
<evidence type="ECO:0000256" key="3">
    <source>
        <dbReference type="ARBA" id="ARBA00009723"/>
    </source>
</evidence>
<evidence type="ECO:0000256" key="7">
    <source>
        <dbReference type="ARBA" id="ARBA00022857"/>
    </source>
</evidence>
<comment type="similarity">
    <text evidence="3">Belongs to the HTP reductase family.</text>
</comment>
<evidence type="ECO:0000256" key="9">
    <source>
        <dbReference type="ARBA" id="ARBA00030073"/>
    </source>
</evidence>
<keyword evidence="8" id="KW-0560">Oxidoreductase</keyword>
<sequence length="301" mass="32047">MDWDAHLDHLLAQVYPRELATPPTASNVAAAASGHSHSHSTTTRPPTKPFVTLTWAQSIDGKISGHNGHQVVLSGKQSMLLSHKLRRLHDSILVGVGTVVNDNPSLTARLPDLLPLESQPTPIVLDPTLRTPASAKLLENARTGRGKVPIICITSHDQDAAVERSALAEANERGEVEIVQVPAEAGSTRISLPDLLDPSMDPRLSRALGRSLMVEGGASVLSSFLSATVPAPSATPTDERVPLVDLVIVTVAPTLIGREGVAIPWLAADSIPRLEPIRTEVVGNDTVFFCRPVWHSTALSV</sequence>
<dbReference type="EC" id="1.1.1.302" evidence="4"/>
<feature type="compositionally biased region" description="Low complexity" evidence="13">
    <location>
        <begin position="25"/>
        <end position="45"/>
    </location>
</feature>
<dbReference type="PANTHER" id="PTHR38011:SF7">
    <property type="entry name" value="2,5-DIAMINO-6-RIBOSYLAMINO-4(3H)-PYRIMIDINONE 5'-PHOSPHATE REDUCTASE"/>
    <property type="match status" value="1"/>
</dbReference>
<keyword evidence="16" id="KW-1185">Reference proteome</keyword>
<name>A0A2S5BAU5_9BASI</name>
<evidence type="ECO:0000256" key="12">
    <source>
        <dbReference type="ARBA" id="ARBA00049020"/>
    </source>
</evidence>
<evidence type="ECO:0000313" key="16">
    <source>
        <dbReference type="Proteomes" id="UP000237144"/>
    </source>
</evidence>
<organism evidence="15 16">
    <name type="scientific">Rhodotorula taiwanensis</name>
    <dbReference type="NCBI Taxonomy" id="741276"/>
    <lineage>
        <taxon>Eukaryota</taxon>
        <taxon>Fungi</taxon>
        <taxon>Dikarya</taxon>
        <taxon>Basidiomycota</taxon>
        <taxon>Pucciniomycotina</taxon>
        <taxon>Microbotryomycetes</taxon>
        <taxon>Sporidiobolales</taxon>
        <taxon>Sporidiobolaceae</taxon>
        <taxon>Rhodotorula</taxon>
    </lineage>
</organism>
<accession>A0A2S5BAU5</accession>
<feature type="region of interest" description="Disordered" evidence="13">
    <location>
        <begin position="25"/>
        <end position="48"/>
    </location>
</feature>
<dbReference type="SUPFAM" id="SSF53597">
    <property type="entry name" value="Dihydrofolate reductase-like"/>
    <property type="match status" value="1"/>
</dbReference>
<evidence type="ECO:0000256" key="8">
    <source>
        <dbReference type="ARBA" id="ARBA00023002"/>
    </source>
</evidence>
<dbReference type="Gene3D" id="3.40.430.10">
    <property type="entry name" value="Dihydrofolate Reductase, subunit A"/>
    <property type="match status" value="1"/>
</dbReference>
<dbReference type="InterPro" id="IPR024072">
    <property type="entry name" value="DHFR-like_dom_sf"/>
</dbReference>
<dbReference type="Pfam" id="PF01872">
    <property type="entry name" value="RibD_C"/>
    <property type="match status" value="1"/>
</dbReference>
<evidence type="ECO:0000313" key="15">
    <source>
        <dbReference type="EMBL" id="POY73902.1"/>
    </source>
</evidence>
<reference evidence="15 16" key="1">
    <citation type="journal article" date="2018" name="Front. Microbiol.">
        <title>Prospects for Fungal Bioremediation of Acidic Radioactive Waste Sites: Characterization and Genome Sequence of Rhodotorula taiwanensis MD1149.</title>
        <authorList>
            <person name="Tkavc R."/>
            <person name="Matrosova V.Y."/>
            <person name="Grichenko O.E."/>
            <person name="Gostincar C."/>
            <person name="Volpe R.P."/>
            <person name="Klimenkova P."/>
            <person name="Gaidamakova E.K."/>
            <person name="Zhou C.E."/>
            <person name="Stewart B.J."/>
            <person name="Lyman M.G."/>
            <person name="Malfatti S.A."/>
            <person name="Rubinfeld B."/>
            <person name="Courtot M."/>
            <person name="Singh J."/>
            <person name="Dalgard C.L."/>
            <person name="Hamilton T."/>
            <person name="Frey K.G."/>
            <person name="Gunde-Cimerman N."/>
            <person name="Dugan L."/>
            <person name="Daly M.J."/>
        </authorList>
    </citation>
    <scope>NUCLEOTIDE SEQUENCE [LARGE SCALE GENOMIC DNA]</scope>
    <source>
        <strain evidence="15 16">MD1149</strain>
    </source>
</reference>
<keyword evidence="7" id="KW-0521">NADP</keyword>
<dbReference type="AlphaFoldDB" id="A0A2S5BAU5"/>
<evidence type="ECO:0000256" key="5">
    <source>
        <dbReference type="ARBA" id="ARBA00015035"/>
    </source>
</evidence>
<evidence type="ECO:0000256" key="10">
    <source>
        <dbReference type="ARBA" id="ARBA00031630"/>
    </source>
</evidence>
<comment type="function">
    <text evidence="1">Catalyzes an early step in riboflavin biosynthesis, the NADPH-dependent reduction of the ribose side chain of 2,5-diamino-6-ribosylamino-4(3H)-pyrimidinone 5'-phosphate, yielding 2,5-diamino-6-ribitylamino-4(3H)-pyrimidinone 5'-phosphate.</text>
</comment>
<comment type="pathway">
    <text evidence="2">Cofactor biosynthesis; riboflavin biosynthesis.</text>
</comment>
<dbReference type="InterPro" id="IPR002734">
    <property type="entry name" value="RibDG_C"/>
</dbReference>